<dbReference type="Proteomes" id="UP000298652">
    <property type="component" value="Chromosome 3"/>
</dbReference>
<dbReference type="AlphaFoldDB" id="A0A4U6VEW9"/>
<dbReference type="Gramene" id="TKW27262">
    <property type="protein sequence ID" value="TKW27262"/>
    <property type="gene ID" value="SEVIR_3G246550v2"/>
</dbReference>
<evidence type="ECO:0000313" key="2">
    <source>
        <dbReference type="EMBL" id="TKW27262.1"/>
    </source>
</evidence>
<protein>
    <submittedName>
        <fullName evidence="2">Uncharacterized protein</fullName>
    </submittedName>
</protein>
<name>A0A4U6VEW9_SETVI</name>
<dbReference type="EMBL" id="CM016554">
    <property type="protein sequence ID" value="TKW27262.1"/>
    <property type="molecule type" value="Genomic_DNA"/>
</dbReference>
<feature type="compositionally biased region" description="Basic and acidic residues" evidence="1">
    <location>
        <begin position="103"/>
        <end position="113"/>
    </location>
</feature>
<feature type="compositionally biased region" description="Low complexity" evidence="1">
    <location>
        <begin position="47"/>
        <end position="58"/>
    </location>
</feature>
<organism evidence="2 3">
    <name type="scientific">Setaria viridis</name>
    <name type="common">Green bristlegrass</name>
    <name type="synonym">Setaria italica subsp. viridis</name>
    <dbReference type="NCBI Taxonomy" id="4556"/>
    <lineage>
        <taxon>Eukaryota</taxon>
        <taxon>Viridiplantae</taxon>
        <taxon>Streptophyta</taxon>
        <taxon>Embryophyta</taxon>
        <taxon>Tracheophyta</taxon>
        <taxon>Spermatophyta</taxon>
        <taxon>Magnoliopsida</taxon>
        <taxon>Liliopsida</taxon>
        <taxon>Poales</taxon>
        <taxon>Poaceae</taxon>
        <taxon>PACMAD clade</taxon>
        <taxon>Panicoideae</taxon>
        <taxon>Panicodae</taxon>
        <taxon>Paniceae</taxon>
        <taxon>Cenchrinae</taxon>
        <taxon>Setaria</taxon>
    </lineage>
</organism>
<feature type="region of interest" description="Disordered" evidence="1">
    <location>
        <begin position="1"/>
        <end position="25"/>
    </location>
</feature>
<keyword evidence="3" id="KW-1185">Reference proteome</keyword>
<accession>A0A4U6VEW9</accession>
<gene>
    <name evidence="2" type="ORF">SEVIR_3G246550v2</name>
</gene>
<evidence type="ECO:0000313" key="3">
    <source>
        <dbReference type="Proteomes" id="UP000298652"/>
    </source>
</evidence>
<reference evidence="2" key="1">
    <citation type="submission" date="2019-03" db="EMBL/GenBank/DDBJ databases">
        <title>WGS assembly of Setaria viridis.</title>
        <authorList>
            <person name="Huang P."/>
            <person name="Jenkins J."/>
            <person name="Grimwood J."/>
            <person name="Barry K."/>
            <person name="Healey A."/>
            <person name="Mamidi S."/>
            <person name="Sreedasyam A."/>
            <person name="Shu S."/>
            <person name="Feldman M."/>
            <person name="Wu J."/>
            <person name="Yu Y."/>
            <person name="Chen C."/>
            <person name="Johnson J."/>
            <person name="Rokhsar D."/>
            <person name="Baxter I."/>
            <person name="Schmutz J."/>
            <person name="Brutnell T."/>
            <person name="Kellogg E."/>
        </authorList>
    </citation>
    <scope>NUCLEOTIDE SEQUENCE [LARGE SCALE GENOMIC DNA]</scope>
</reference>
<evidence type="ECO:0000256" key="1">
    <source>
        <dbReference type="SAM" id="MobiDB-lite"/>
    </source>
</evidence>
<feature type="region of interest" description="Disordered" evidence="1">
    <location>
        <begin position="44"/>
        <end position="113"/>
    </location>
</feature>
<proteinExistence type="predicted"/>
<sequence length="113" mass="11756">MSSPPLPRPPGLFAFTRRGTDPAPSQVENLRLVQNRLPLLFRKPPLAAGEDAPDASAAPPMPASLPQPFACSHGGVPAAGGCTRPASGAAREPARRGFVPTCHGERGSGRRSR</sequence>
<feature type="compositionally biased region" description="Pro residues" evidence="1">
    <location>
        <begin position="1"/>
        <end position="10"/>
    </location>
</feature>